<name>A0A1D8KUP7_9CAUD</name>
<dbReference type="EMBL" id="KU686213">
    <property type="protein sequence ID" value="AOV62369.1"/>
    <property type="molecule type" value="Genomic_DNA"/>
</dbReference>
<dbReference type="InterPro" id="IPR004518">
    <property type="entry name" value="MazG-like_dom"/>
</dbReference>
<evidence type="ECO:0000313" key="4">
    <source>
        <dbReference type="EMBL" id="QLF86236.1"/>
    </source>
</evidence>
<evidence type="ECO:0000313" key="5">
    <source>
        <dbReference type="Proteomes" id="UP000203902"/>
    </source>
</evidence>
<organism evidence="3 6">
    <name type="scientific">Synechococcus phage S-CAM7</name>
    <dbReference type="NCBI Taxonomy" id="1883368"/>
    <lineage>
        <taxon>Viruses</taxon>
        <taxon>Duplodnaviria</taxon>
        <taxon>Heunggongvirae</taxon>
        <taxon>Uroviricota</taxon>
        <taxon>Caudoviricetes</taxon>
        <taxon>Pantevenvirales</taxon>
        <taxon>Kyanoviridae</taxon>
        <taxon>Mazuvirus</taxon>
        <taxon>Mazuvirus scam7</taxon>
    </lineage>
</organism>
<dbReference type="OrthoDB" id="15178at10239"/>
<sequence>MSQVDFNRYLEFVDGVTSEPSKDTEAFVYRVQELAGQDCDIQRLLTASVGVCAEGGEFMEIVKKMAFQGKPYNEDNVYHMKRELGDIMWYMAQACIALDVTFEELVEMNVAKLEARYPGGSFNVHSSEVRVEGDI</sequence>
<accession>A0A1D8KUP7</accession>
<keyword evidence="5" id="KW-1185">Reference proteome</keyword>
<evidence type="ECO:0000259" key="1">
    <source>
        <dbReference type="Pfam" id="PF03819"/>
    </source>
</evidence>
<dbReference type="Proteomes" id="UP000203902">
    <property type="component" value="Segment"/>
</dbReference>
<dbReference type="KEGG" id="vg:30308236"/>
<dbReference type="SUPFAM" id="SSF101386">
    <property type="entry name" value="all-alpha NTP pyrophosphatases"/>
    <property type="match status" value="1"/>
</dbReference>
<evidence type="ECO:0000313" key="7">
    <source>
        <dbReference type="Proteomes" id="UP000510897"/>
    </source>
</evidence>
<dbReference type="GeneID" id="30308236"/>
<gene>
    <name evidence="2" type="ORF">C490910_182</name>
    <name evidence="4" type="ORF">CC030809_00180</name>
    <name evidence="3" type="ORF">S420910_181</name>
</gene>
<dbReference type="CDD" id="cd11541">
    <property type="entry name" value="NTP-PPase_u4"/>
    <property type="match status" value="1"/>
</dbReference>
<dbReference type="Pfam" id="PF03819">
    <property type="entry name" value="MazG"/>
    <property type="match status" value="1"/>
</dbReference>
<evidence type="ECO:0000313" key="6">
    <source>
        <dbReference type="Proteomes" id="UP000226384"/>
    </source>
</evidence>
<dbReference type="Gene3D" id="1.10.287.1080">
    <property type="entry name" value="MazG-like"/>
    <property type="match status" value="1"/>
</dbReference>
<reference evidence="5 6" key="1">
    <citation type="journal article" date="2016" name="Virology">
        <title>The genomic content and context of auxiliary metabolic genes in marine cyanomyoviruses.</title>
        <authorList>
            <person name="Crummett L.T."/>
            <person name="Puxty R.J."/>
            <person name="Weihe C."/>
            <person name="Marston M.F."/>
            <person name="Martiny J.B."/>
        </authorList>
    </citation>
    <scope>NUCLEOTIDE SEQUENCE [LARGE SCALE GENOMIC DNA]</scope>
    <source>
        <strain evidence="2">0910CC49</strain>
        <strain evidence="3">0910SB42</strain>
    </source>
</reference>
<evidence type="ECO:0000313" key="2">
    <source>
        <dbReference type="EMBL" id="AOV62106.1"/>
    </source>
</evidence>
<reference evidence="4 7" key="2">
    <citation type="submission" date="2020-06" db="EMBL/GenBank/DDBJ databases">
        <authorList>
            <person name="Puxty R.J."/>
            <person name="Weihe C."/>
            <person name="Marston M.F."/>
            <person name="Martiny J.B.H."/>
        </authorList>
    </citation>
    <scope>NUCLEOTIDE SEQUENCE [LARGE SCALE GENOMIC DNA]</scope>
    <source>
        <strain evidence="4">0809CC03</strain>
    </source>
</reference>
<dbReference type="PIRSF" id="PIRSF006639">
    <property type="entry name" value="UCP006639_pph"/>
    <property type="match status" value="1"/>
</dbReference>
<protein>
    <submittedName>
        <fullName evidence="3">MazG</fullName>
    </submittedName>
</protein>
<dbReference type="Proteomes" id="UP000226384">
    <property type="component" value="Segment"/>
</dbReference>
<evidence type="ECO:0000313" key="3">
    <source>
        <dbReference type="EMBL" id="AOV62369.1"/>
    </source>
</evidence>
<proteinExistence type="predicted"/>
<dbReference type="EMBL" id="MT586120">
    <property type="protein sequence ID" value="QLF86236.1"/>
    <property type="molecule type" value="Genomic_DNA"/>
</dbReference>
<feature type="domain" description="NTP pyrophosphohydrolase MazG-like" evidence="1">
    <location>
        <begin position="51"/>
        <end position="118"/>
    </location>
</feature>
<dbReference type="InterPro" id="IPR011379">
    <property type="entry name" value="MazG-related_GP37"/>
</dbReference>
<dbReference type="RefSeq" id="YP_009323115.1">
    <property type="nucleotide sequence ID" value="NC_031927.1"/>
</dbReference>
<reference evidence="4 7" key="3">
    <citation type="submission" date="2020-07" db="EMBL/GenBank/DDBJ databases">
        <title>Signatures of coevolution in a cyanophage population.</title>
        <authorList>
            <person name="Abebe J."/>
        </authorList>
    </citation>
    <scope>NUCLEOTIDE SEQUENCE [LARGE SCALE GENOMIC DNA]</scope>
    <source>
        <strain evidence="4">0809CC03</strain>
    </source>
</reference>
<dbReference type="EMBL" id="KU686212">
    <property type="protein sequence ID" value="AOV62106.1"/>
    <property type="molecule type" value="Genomic_DNA"/>
</dbReference>
<dbReference type="Proteomes" id="UP000510897">
    <property type="component" value="Segment"/>
</dbReference>